<feature type="transmembrane region" description="Helical" evidence="7">
    <location>
        <begin position="222"/>
        <end position="244"/>
    </location>
</feature>
<feature type="compositionally biased region" description="Basic and acidic residues" evidence="6">
    <location>
        <begin position="384"/>
        <end position="398"/>
    </location>
</feature>
<dbReference type="Pfam" id="PF00230">
    <property type="entry name" value="MIP"/>
    <property type="match status" value="1"/>
</dbReference>
<keyword evidence="3 7" id="KW-1133">Transmembrane helix</keyword>
<evidence type="ECO:0000256" key="3">
    <source>
        <dbReference type="ARBA" id="ARBA00022989"/>
    </source>
</evidence>
<dbReference type="GO" id="GO:0015250">
    <property type="term" value="F:water channel activity"/>
    <property type="evidence" value="ECO:0007669"/>
    <property type="project" value="TreeGrafter"/>
</dbReference>
<dbReference type="GeneID" id="27700046"/>
<name>A0A0D2I5F7_CLAB1</name>
<dbReference type="HOGENOM" id="CLU_020019_5_0_1"/>
<feature type="transmembrane region" description="Helical" evidence="7">
    <location>
        <begin position="173"/>
        <end position="201"/>
    </location>
</feature>
<organism evidence="8 9">
    <name type="scientific">Cladophialophora bantiana (strain ATCC 10958 / CBS 173.52 / CDC B-1940 / NIH 8579)</name>
    <name type="common">Xylohypha bantiana</name>
    <dbReference type="NCBI Taxonomy" id="1442370"/>
    <lineage>
        <taxon>Eukaryota</taxon>
        <taxon>Fungi</taxon>
        <taxon>Dikarya</taxon>
        <taxon>Ascomycota</taxon>
        <taxon>Pezizomycotina</taxon>
        <taxon>Eurotiomycetes</taxon>
        <taxon>Chaetothyriomycetidae</taxon>
        <taxon>Chaetothyriales</taxon>
        <taxon>Herpotrichiellaceae</taxon>
        <taxon>Cladophialophora</taxon>
    </lineage>
</organism>
<evidence type="ECO:0000256" key="6">
    <source>
        <dbReference type="SAM" id="MobiDB-lite"/>
    </source>
</evidence>
<dbReference type="AlphaFoldDB" id="A0A0D2I5F7"/>
<keyword evidence="5" id="KW-0813">Transport</keyword>
<dbReference type="PANTHER" id="PTHR19139:SF290">
    <property type="entry name" value="AQUAPORIN"/>
    <property type="match status" value="1"/>
</dbReference>
<protein>
    <recommendedName>
        <fullName evidence="10">Aquaporin</fullName>
    </recommendedName>
</protein>
<evidence type="ECO:0000256" key="4">
    <source>
        <dbReference type="ARBA" id="ARBA00023136"/>
    </source>
</evidence>
<accession>A0A0D2I5F7</accession>
<sequence length="398" mass="43085">MTNSNQTAQQQRIQPTTEEKQLETPFPLSPPSPPFRPCRTVPDRFPPITTYEMSTTATQQTLNTNSIGARRRRAGSLNAPFAGRLGGNQEFTVDRSDPQNEELLKKVPDAAPNLTLRESFDLRGFSEVELWKASLIEFVGTLIFVWASAWNSISPNTPPPLPSETSGPFSRSYFLGPLVASAINAILLALLIFSFGAVSGAHMNPLITIGTFFARLTTFPRLVLYLAAQISAGALAGLLLRAAANTREFKVGGCYLFEDMGTPVSSAFTIEVVGDLLLLVLAFGVGLDPRQREIFGPALGPIFVGLAAGTMALCTAFSLPAYGGAGLNAARCFGVFVGSQFPEWHWVHWVAPFVASIFHGIVYFLVPPGEPNRTNAHKIGRGTQKTEPEKEENGKESV</sequence>
<dbReference type="Proteomes" id="UP000053789">
    <property type="component" value="Unassembled WGS sequence"/>
</dbReference>
<evidence type="ECO:0000313" key="8">
    <source>
        <dbReference type="EMBL" id="KIW92134.1"/>
    </source>
</evidence>
<dbReference type="EMBL" id="KN846989">
    <property type="protein sequence ID" value="KIW92134.1"/>
    <property type="molecule type" value="Genomic_DNA"/>
</dbReference>
<evidence type="ECO:0000256" key="2">
    <source>
        <dbReference type="ARBA" id="ARBA00022692"/>
    </source>
</evidence>
<feature type="transmembrane region" description="Helical" evidence="7">
    <location>
        <begin position="346"/>
        <end position="366"/>
    </location>
</feature>
<keyword evidence="9" id="KW-1185">Reference proteome</keyword>
<keyword evidence="2 5" id="KW-0812">Transmembrane</keyword>
<feature type="region of interest" description="Disordered" evidence="6">
    <location>
        <begin position="374"/>
        <end position="398"/>
    </location>
</feature>
<proteinExistence type="inferred from homology"/>
<dbReference type="RefSeq" id="XP_016618803.1">
    <property type="nucleotide sequence ID" value="XM_016764853.1"/>
</dbReference>
<comment type="subcellular location">
    <subcellularLocation>
        <location evidence="1">Membrane</location>
        <topology evidence="1">Multi-pass membrane protein</topology>
    </subcellularLocation>
</comment>
<feature type="transmembrane region" description="Helical" evidence="7">
    <location>
        <begin position="264"/>
        <end position="287"/>
    </location>
</feature>
<dbReference type="PANTHER" id="PTHR19139">
    <property type="entry name" value="AQUAPORIN TRANSPORTER"/>
    <property type="match status" value="1"/>
</dbReference>
<feature type="compositionally biased region" description="Pro residues" evidence="6">
    <location>
        <begin position="27"/>
        <end position="36"/>
    </location>
</feature>
<feature type="compositionally biased region" description="Polar residues" evidence="6">
    <location>
        <begin position="1"/>
        <end position="16"/>
    </location>
</feature>
<dbReference type="GO" id="GO:0005886">
    <property type="term" value="C:plasma membrane"/>
    <property type="evidence" value="ECO:0007669"/>
    <property type="project" value="TreeGrafter"/>
</dbReference>
<dbReference type="InterPro" id="IPR034294">
    <property type="entry name" value="Aquaporin_transptr"/>
</dbReference>
<evidence type="ECO:0000256" key="1">
    <source>
        <dbReference type="ARBA" id="ARBA00004141"/>
    </source>
</evidence>
<dbReference type="SUPFAM" id="SSF81338">
    <property type="entry name" value="Aquaporin-like"/>
    <property type="match status" value="1"/>
</dbReference>
<feature type="transmembrane region" description="Helical" evidence="7">
    <location>
        <begin position="299"/>
        <end position="319"/>
    </location>
</feature>
<evidence type="ECO:0000256" key="5">
    <source>
        <dbReference type="RuleBase" id="RU000477"/>
    </source>
</evidence>
<evidence type="ECO:0000313" key="9">
    <source>
        <dbReference type="Proteomes" id="UP000053789"/>
    </source>
</evidence>
<evidence type="ECO:0000256" key="7">
    <source>
        <dbReference type="SAM" id="Phobius"/>
    </source>
</evidence>
<comment type="similarity">
    <text evidence="5">Belongs to the MIP/aquaporin (TC 1.A.8) family.</text>
</comment>
<feature type="transmembrane region" description="Helical" evidence="7">
    <location>
        <begin position="133"/>
        <end position="153"/>
    </location>
</feature>
<reference evidence="8" key="1">
    <citation type="submission" date="2015-01" db="EMBL/GenBank/DDBJ databases">
        <title>The Genome Sequence of Cladophialophora bantiana CBS 173.52.</title>
        <authorList>
            <consortium name="The Broad Institute Genomics Platform"/>
            <person name="Cuomo C."/>
            <person name="de Hoog S."/>
            <person name="Gorbushina A."/>
            <person name="Stielow B."/>
            <person name="Teixiera M."/>
            <person name="Abouelleil A."/>
            <person name="Chapman S.B."/>
            <person name="Priest M."/>
            <person name="Young S.K."/>
            <person name="Wortman J."/>
            <person name="Nusbaum C."/>
            <person name="Birren B."/>
        </authorList>
    </citation>
    <scope>NUCLEOTIDE SEQUENCE [LARGE SCALE GENOMIC DNA]</scope>
    <source>
        <strain evidence="8">CBS 173.52</strain>
    </source>
</reference>
<dbReference type="InterPro" id="IPR000425">
    <property type="entry name" value="MIP"/>
</dbReference>
<keyword evidence="4 7" id="KW-0472">Membrane</keyword>
<gene>
    <name evidence="8" type="ORF">Z519_07118</name>
</gene>
<dbReference type="PRINTS" id="PR00783">
    <property type="entry name" value="MINTRINSICP"/>
</dbReference>
<feature type="region of interest" description="Disordered" evidence="6">
    <location>
        <begin position="1"/>
        <end position="38"/>
    </location>
</feature>
<dbReference type="OrthoDB" id="3222at2759"/>
<dbReference type="InterPro" id="IPR023271">
    <property type="entry name" value="Aquaporin-like"/>
</dbReference>
<dbReference type="Gene3D" id="1.20.1080.10">
    <property type="entry name" value="Glycerol uptake facilitator protein"/>
    <property type="match status" value="1"/>
</dbReference>
<evidence type="ECO:0008006" key="10">
    <source>
        <dbReference type="Google" id="ProtNLM"/>
    </source>
</evidence>